<comment type="caution">
    <text evidence="2">The sequence shown here is derived from an EMBL/GenBank/DDBJ whole genome shotgun (WGS) entry which is preliminary data.</text>
</comment>
<organism evidence="2 3">
    <name type="scientific">Oryctes borbonicus</name>
    <dbReference type="NCBI Taxonomy" id="1629725"/>
    <lineage>
        <taxon>Eukaryota</taxon>
        <taxon>Metazoa</taxon>
        <taxon>Ecdysozoa</taxon>
        <taxon>Arthropoda</taxon>
        <taxon>Hexapoda</taxon>
        <taxon>Insecta</taxon>
        <taxon>Pterygota</taxon>
        <taxon>Neoptera</taxon>
        <taxon>Endopterygota</taxon>
        <taxon>Coleoptera</taxon>
        <taxon>Polyphaga</taxon>
        <taxon>Scarabaeiformia</taxon>
        <taxon>Scarabaeidae</taxon>
        <taxon>Dynastinae</taxon>
        <taxon>Oryctes</taxon>
    </lineage>
</organism>
<accession>A0A0T6BFP3</accession>
<keyword evidence="3" id="KW-1185">Reference proteome</keyword>
<dbReference type="OrthoDB" id="6763795at2759"/>
<name>A0A0T6BFP3_9SCAR</name>
<evidence type="ECO:0000313" key="3">
    <source>
        <dbReference type="Proteomes" id="UP000051574"/>
    </source>
</evidence>
<feature type="domain" description="Transposable element P transposase-like GTP-binding insertion" evidence="1">
    <location>
        <begin position="2"/>
        <end position="114"/>
    </location>
</feature>
<sequence length="183" mass="21336">MRNNLLKYDLAFATNNIPHTSSWKHIIQVYMEDKEKDIRAVPKLTDFHIHSETVKKMNVEYCTQVFTQRVASQMMVWTEYASGDFINVGARSTARLINFLNQLFDSLNAGEYFVSGKPLKCALQNNTEHIELWKKSVNILKSMFLIKDDSKFGPLTIKNWISTIESVLLLWRHLNGQEVFKYL</sequence>
<dbReference type="Pfam" id="PF21788">
    <property type="entry name" value="TNP-like_GBD"/>
    <property type="match status" value="1"/>
</dbReference>
<reference evidence="2 3" key="1">
    <citation type="submission" date="2015-09" db="EMBL/GenBank/DDBJ databases">
        <title>Draft genome of the scarab beetle Oryctes borbonicus.</title>
        <authorList>
            <person name="Meyer J.M."/>
            <person name="Markov G.V."/>
            <person name="Baskaran P."/>
            <person name="Herrmann M."/>
            <person name="Sommer R.J."/>
            <person name="Roedelsperger C."/>
        </authorList>
    </citation>
    <scope>NUCLEOTIDE SEQUENCE [LARGE SCALE GENOMIC DNA]</scope>
    <source>
        <strain evidence="2">OB123</strain>
        <tissue evidence="2">Whole animal</tissue>
    </source>
</reference>
<dbReference type="InterPro" id="IPR048366">
    <property type="entry name" value="TNP-like_GBD"/>
</dbReference>
<evidence type="ECO:0000259" key="1">
    <source>
        <dbReference type="Pfam" id="PF21788"/>
    </source>
</evidence>
<dbReference type="Proteomes" id="UP000051574">
    <property type="component" value="Unassembled WGS sequence"/>
</dbReference>
<dbReference type="EMBL" id="LJIG01000790">
    <property type="protein sequence ID" value="KRT86150.1"/>
    <property type="molecule type" value="Genomic_DNA"/>
</dbReference>
<evidence type="ECO:0000313" key="2">
    <source>
        <dbReference type="EMBL" id="KRT86150.1"/>
    </source>
</evidence>
<proteinExistence type="predicted"/>
<protein>
    <recommendedName>
        <fullName evidence="1">Transposable element P transposase-like GTP-binding insertion domain-containing protein</fullName>
    </recommendedName>
</protein>
<dbReference type="AlphaFoldDB" id="A0A0T6BFP3"/>
<gene>
    <name evidence="2" type="ORF">AMK59_2953</name>
</gene>